<reference evidence="4 5" key="1">
    <citation type="journal article" date="2013" name="Stand. Genomic Sci.">
        <title>Genomic Encyclopedia of Type Strains, Phase I: The one thousand microbial genomes (KMG-I) project.</title>
        <authorList>
            <person name="Kyrpides N.C."/>
            <person name="Woyke T."/>
            <person name="Eisen J.A."/>
            <person name="Garrity G."/>
            <person name="Lilburn T.G."/>
            <person name="Beck B.J."/>
            <person name="Whitman W.B."/>
            <person name="Hugenholtz P."/>
            <person name="Klenk H.P."/>
        </authorList>
    </citation>
    <scope>NUCLEOTIDE SEQUENCE [LARGE SCALE GENOMIC DNA]</scope>
    <source>
        <strain evidence="4 5">DSM 45044</strain>
    </source>
</reference>
<name>A0A562VCL7_9ACTN</name>
<keyword evidence="5" id="KW-1185">Reference proteome</keyword>
<dbReference type="CDD" id="cd07381">
    <property type="entry name" value="MPP_CapA"/>
    <property type="match status" value="1"/>
</dbReference>
<dbReference type="EMBL" id="VLLL01000005">
    <property type="protein sequence ID" value="TWJ15620.1"/>
    <property type="molecule type" value="Genomic_DNA"/>
</dbReference>
<organism evidence="4 5">
    <name type="scientific">Stackebrandtia albiflava</name>
    <dbReference type="NCBI Taxonomy" id="406432"/>
    <lineage>
        <taxon>Bacteria</taxon>
        <taxon>Bacillati</taxon>
        <taxon>Actinomycetota</taxon>
        <taxon>Actinomycetes</taxon>
        <taxon>Glycomycetales</taxon>
        <taxon>Glycomycetaceae</taxon>
        <taxon>Stackebrandtia</taxon>
    </lineage>
</organism>
<evidence type="ECO:0000256" key="1">
    <source>
        <dbReference type="ARBA" id="ARBA00005662"/>
    </source>
</evidence>
<comment type="similarity">
    <text evidence="1">Belongs to the CapA family.</text>
</comment>
<dbReference type="Proteomes" id="UP000321617">
    <property type="component" value="Unassembled WGS sequence"/>
</dbReference>
<feature type="compositionally biased region" description="Low complexity" evidence="2">
    <location>
        <begin position="29"/>
        <end position="41"/>
    </location>
</feature>
<dbReference type="PANTHER" id="PTHR33393:SF13">
    <property type="entry name" value="PGA BIOSYNTHESIS PROTEIN CAPA"/>
    <property type="match status" value="1"/>
</dbReference>
<dbReference type="InterPro" id="IPR019079">
    <property type="entry name" value="Capsule_synth_CapA"/>
</dbReference>
<dbReference type="SUPFAM" id="SSF56300">
    <property type="entry name" value="Metallo-dependent phosphatases"/>
    <property type="match status" value="1"/>
</dbReference>
<evidence type="ECO:0000313" key="5">
    <source>
        <dbReference type="Proteomes" id="UP000321617"/>
    </source>
</evidence>
<feature type="domain" description="Capsule synthesis protein CapA" evidence="3">
    <location>
        <begin position="57"/>
        <end position="298"/>
    </location>
</feature>
<dbReference type="SMART" id="SM00854">
    <property type="entry name" value="PGA_cap"/>
    <property type="match status" value="1"/>
</dbReference>
<dbReference type="Pfam" id="PF09587">
    <property type="entry name" value="PGA_cap"/>
    <property type="match status" value="1"/>
</dbReference>
<comment type="caution">
    <text evidence="4">The sequence shown here is derived from an EMBL/GenBank/DDBJ whole genome shotgun (WGS) entry which is preliminary data.</text>
</comment>
<protein>
    <submittedName>
        <fullName evidence="4">Poly-gamma-glutamate synthesis protein (Capsule biosynthesis protein)</fullName>
    </submittedName>
</protein>
<proteinExistence type="inferred from homology"/>
<dbReference type="AlphaFoldDB" id="A0A562VCL7"/>
<dbReference type="Gene3D" id="3.60.21.10">
    <property type="match status" value="1"/>
</dbReference>
<evidence type="ECO:0000259" key="3">
    <source>
        <dbReference type="SMART" id="SM00854"/>
    </source>
</evidence>
<evidence type="ECO:0000256" key="2">
    <source>
        <dbReference type="SAM" id="MobiDB-lite"/>
    </source>
</evidence>
<dbReference type="InterPro" id="IPR052169">
    <property type="entry name" value="CW_Biosynth-Accessory"/>
</dbReference>
<feature type="region of interest" description="Disordered" evidence="2">
    <location>
        <begin position="28"/>
        <end position="53"/>
    </location>
</feature>
<evidence type="ECO:0000313" key="4">
    <source>
        <dbReference type="EMBL" id="TWJ15620.1"/>
    </source>
</evidence>
<dbReference type="InterPro" id="IPR029052">
    <property type="entry name" value="Metallo-depent_PP-like"/>
</dbReference>
<sequence length="363" mass="37660">MGIAMSSRSRFAVVGVILTLLAGCGGDPAGPSDDAPADAPSQTETAPEQPAPDGIATLAVAGDVHFAERTLDLLAEPDTAFGPVAELFTAADHAVVNLETPVTERGTAEPKEWLFRAPPAAFQAIRAAGIDLVSLGNNHALDYGRTGLADTLEAAASAGIPVVGAGPDRTAALSAHFVTLDGTRVAYLAFSQVWELWDTWMATPDRSGVAHVAHGDLVTAAVRAAGEAADVVVVLPHWGTEGESCPNAEQRDWAHRLADAGADAIIGTHAHRLQGDGYLGNTYVAYGLGNFLWWWNDADSNDTGVASLTLEDGRLVGAEVVPAHIDRTTGQPIPAVGAQAERISGEIARLRDCAGLTESPTSD</sequence>
<dbReference type="PANTHER" id="PTHR33393">
    <property type="entry name" value="POLYGLUTAMINE SYNTHESIS ACCESSORY PROTEIN RV0574C-RELATED"/>
    <property type="match status" value="1"/>
</dbReference>
<accession>A0A562VCL7</accession>
<gene>
    <name evidence="4" type="ORF">LX16_1331</name>
</gene>